<comment type="pathway">
    <text evidence="1">Cell wall biogenesis; peptidoglycan recycling.</text>
</comment>
<dbReference type="PANTHER" id="PTHR30605:SF0">
    <property type="entry name" value="ANHYDRO-N-ACETYLMURAMIC ACID KINASE"/>
    <property type="match status" value="1"/>
</dbReference>
<feature type="binding site" evidence="1">
    <location>
        <begin position="10"/>
        <end position="17"/>
    </location>
    <ligand>
        <name>ATP</name>
        <dbReference type="ChEBI" id="CHEBI:30616"/>
    </ligand>
</feature>
<sequence length="372" mass="40822">MELYIGIMSGTSMDGIDVALVDLTKNEFLYGMTCPYSLDVKARLRESIAMQPHDLGYFSQLHTLLGREFANAVLLLLEKSNHSAQNIIAIGSHGQTLCHNTMTDIPYTVQLGCAHTIAEMTGITVVADFRTRDLVVGGQGAPFAPVYHQAIFKDFGYPLAVVNIGGIANLTYLKDEFNVCGFDVGPGNCLMDAWIYQHLKQDYDQNGNWASQGNVIEPLLNDLLQDPYLLRTSPKSIGREYFSLEWLSKYCHSEYKPVDIQATLLQLTAVSIATSINTKSAKPKHLFVCGGGAHNQLLLKELAQLLPQVPVLSTQAVNCNPDFIEALMMAWLADKTLNQVPLDLKAITGANYPAILGVIYPAGIDKRNSLAV</sequence>
<dbReference type="HAMAP" id="MF_01270">
    <property type="entry name" value="AnhMurNAc_kinase"/>
    <property type="match status" value="1"/>
</dbReference>
<evidence type="ECO:0000256" key="1">
    <source>
        <dbReference type="HAMAP-Rule" id="MF_01270"/>
    </source>
</evidence>
<protein>
    <recommendedName>
        <fullName evidence="1">Anhydro-N-acetylmuramic acid kinase</fullName>
        <ecNumber evidence="1">2.7.1.170</ecNumber>
    </recommendedName>
    <alternativeName>
        <fullName evidence="1">AnhMurNAc kinase</fullName>
    </alternativeName>
</protein>
<dbReference type="InterPro" id="IPR005338">
    <property type="entry name" value="Anhydro_N_Ac-Mur_kinase"/>
</dbReference>
<keyword evidence="1" id="KW-0547">Nucleotide-binding</keyword>
<dbReference type="SUPFAM" id="SSF53067">
    <property type="entry name" value="Actin-like ATPase domain"/>
    <property type="match status" value="1"/>
</dbReference>
<dbReference type="RefSeq" id="WP_115302665.1">
    <property type="nucleotide sequence ID" value="NZ_CAAAHO010000004.1"/>
</dbReference>
<dbReference type="CDD" id="cd24050">
    <property type="entry name" value="ASKHA_NBD_ANMK"/>
    <property type="match status" value="1"/>
</dbReference>
<keyword evidence="1" id="KW-0119">Carbohydrate metabolism</keyword>
<gene>
    <name evidence="1 2" type="primary">anmK</name>
    <name evidence="2" type="ORF">NCTC13315_01492</name>
</gene>
<dbReference type="UniPathway" id="UPA00343"/>
<dbReference type="GO" id="GO:0016773">
    <property type="term" value="F:phosphotransferase activity, alcohol group as acceptor"/>
    <property type="evidence" value="ECO:0007669"/>
    <property type="project" value="UniProtKB-UniRule"/>
</dbReference>
<keyword evidence="1 2" id="KW-0808">Transferase</keyword>
<dbReference type="GO" id="GO:0016301">
    <property type="term" value="F:kinase activity"/>
    <property type="evidence" value="ECO:0007669"/>
    <property type="project" value="UniProtKB-KW"/>
</dbReference>
<dbReference type="GO" id="GO:0097175">
    <property type="term" value="P:1,6-anhydro-N-acetyl-beta-muramic acid catabolic process"/>
    <property type="evidence" value="ECO:0007669"/>
    <property type="project" value="UniProtKB-UniRule"/>
</dbReference>
<dbReference type="GO" id="GO:0006040">
    <property type="term" value="P:amino sugar metabolic process"/>
    <property type="evidence" value="ECO:0007669"/>
    <property type="project" value="InterPro"/>
</dbReference>
<dbReference type="EC" id="2.7.1.170" evidence="1"/>
<comment type="pathway">
    <text evidence="1">Amino-sugar metabolism; 1,6-anhydro-N-acetylmuramate degradation.</text>
</comment>
<dbReference type="InterPro" id="IPR043129">
    <property type="entry name" value="ATPase_NBD"/>
</dbReference>
<reference evidence="2 3" key="1">
    <citation type="submission" date="2018-06" db="EMBL/GenBank/DDBJ databases">
        <authorList>
            <consortium name="Pathogen Informatics"/>
            <person name="Doyle S."/>
        </authorList>
    </citation>
    <scope>NUCLEOTIDE SEQUENCE [LARGE SCALE GENOMIC DNA]</scope>
    <source>
        <strain evidence="2 3">NCTC13315</strain>
    </source>
</reference>
<dbReference type="NCBIfam" id="NF007139">
    <property type="entry name" value="PRK09585.1-3"/>
    <property type="match status" value="1"/>
</dbReference>
<dbReference type="Pfam" id="PF03702">
    <property type="entry name" value="AnmK"/>
    <property type="match status" value="1"/>
</dbReference>
<dbReference type="PANTHER" id="PTHR30605">
    <property type="entry name" value="ANHYDRO-N-ACETYLMURAMIC ACID KINASE"/>
    <property type="match status" value="1"/>
</dbReference>
<comment type="catalytic activity">
    <reaction evidence="1">
        <text>1,6-anhydro-N-acetyl-beta-muramate + ATP + H2O = N-acetyl-D-muramate 6-phosphate + ADP + H(+)</text>
        <dbReference type="Rhea" id="RHEA:24952"/>
        <dbReference type="ChEBI" id="CHEBI:15377"/>
        <dbReference type="ChEBI" id="CHEBI:15378"/>
        <dbReference type="ChEBI" id="CHEBI:30616"/>
        <dbReference type="ChEBI" id="CHEBI:58690"/>
        <dbReference type="ChEBI" id="CHEBI:58722"/>
        <dbReference type="ChEBI" id="CHEBI:456216"/>
        <dbReference type="EC" id="2.7.1.170"/>
    </reaction>
</comment>
<keyword evidence="3" id="KW-1185">Reference proteome</keyword>
<dbReference type="EMBL" id="UGNV01000001">
    <property type="protein sequence ID" value="STX28958.1"/>
    <property type="molecule type" value="Genomic_DNA"/>
</dbReference>
<dbReference type="OrthoDB" id="9763949at2"/>
<evidence type="ECO:0000313" key="3">
    <source>
        <dbReference type="Proteomes" id="UP000254968"/>
    </source>
</evidence>
<keyword evidence="1" id="KW-0067">ATP-binding</keyword>
<dbReference type="Proteomes" id="UP000254968">
    <property type="component" value="Unassembled WGS sequence"/>
</dbReference>
<dbReference type="Gene3D" id="3.30.420.40">
    <property type="match status" value="2"/>
</dbReference>
<comment type="function">
    <text evidence="1">Catalyzes the specific phosphorylation of 1,6-anhydro-N-acetylmuramic acid (anhMurNAc) with the simultaneous cleavage of the 1,6-anhydro ring, generating MurNAc-6-P. Is required for the utilization of anhMurNAc either imported from the medium or derived from its own cell wall murein, and thus plays a role in cell wall recycling.</text>
</comment>
<organism evidence="2 3">
    <name type="scientific">Legionella beliardensis</name>
    <dbReference type="NCBI Taxonomy" id="91822"/>
    <lineage>
        <taxon>Bacteria</taxon>
        <taxon>Pseudomonadati</taxon>
        <taxon>Pseudomonadota</taxon>
        <taxon>Gammaproteobacteria</taxon>
        <taxon>Legionellales</taxon>
        <taxon>Legionellaceae</taxon>
        <taxon>Legionella</taxon>
    </lineage>
</organism>
<comment type="similarity">
    <text evidence="1">Belongs to the anhydro-N-acetylmuramic acid kinase family.</text>
</comment>
<dbReference type="GO" id="GO:0009254">
    <property type="term" value="P:peptidoglycan turnover"/>
    <property type="evidence" value="ECO:0007669"/>
    <property type="project" value="UniProtKB-UniRule"/>
</dbReference>
<dbReference type="AlphaFoldDB" id="A0A378I194"/>
<proteinExistence type="inferred from homology"/>
<keyword evidence="1 2" id="KW-0418">Kinase</keyword>
<dbReference type="GO" id="GO:0005524">
    <property type="term" value="F:ATP binding"/>
    <property type="evidence" value="ECO:0007669"/>
    <property type="project" value="UniProtKB-UniRule"/>
</dbReference>
<accession>A0A378I194</accession>
<dbReference type="UniPathway" id="UPA00544"/>
<evidence type="ECO:0000313" key="2">
    <source>
        <dbReference type="EMBL" id="STX28958.1"/>
    </source>
</evidence>
<name>A0A378I194_9GAMM</name>